<dbReference type="Pfam" id="PF07715">
    <property type="entry name" value="Plug"/>
    <property type="match status" value="1"/>
</dbReference>
<keyword evidence="2 8" id="KW-0813">Transport</keyword>
<dbReference type="SUPFAM" id="SSF56935">
    <property type="entry name" value="Porins"/>
    <property type="match status" value="1"/>
</dbReference>
<dbReference type="Gene3D" id="2.60.40.1120">
    <property type="entry name" value="Carboxypeptidase-like, regulatory domain"/>
    <property type="match status" value="1"/>
</dbReference>
<organism evidence="10 11">
    <name type="scientific">Cesiribacter andamanensis AMV16</name>
    <dbReference type="NCBI Taxonomy" id="1279009"/>
    <lineage>
        <taxon>Bacteria</taxon>
        <taxon>Pseudomonadati</taxon>
        <taxon>Bacteroidota</taxon>
        <taxon>Cytophagia</taxon>
        <taxon>Cytophagales</taxon>
        <taxon>Cesiribacteraceae</taxon>
        <taxon>Cesiribacter</taxon>
    </lineage>
</organism>
<dbReference type="Gene3D" id="2.40.170.20">
    <property type="entry name" value="TonB-dependent receptor, beta-barrel domain"/>
    <property type="match status" value="1"/>
</dbReference>
<evidence type="ECO:0000256" key="8">
    <source>
        <dbReference type="PROSITE-ProRule" id="PRU01360"/>
    </source>
</evidence>
<keyword evidence="7 8" id="KW-0998">Cell outer membrane</keyword>
<dbReference type="InterPro" id="IPR037066">
    <property type="entry name" value="Plug_dom_sf"/>
</dbReference>
<comment type="subcellular location">
    <subcellularLocation>
        <location evidence="1 8">Cell outer membrane</location>
        <topology evidence="1 8">Multi-pass membrane protein</topology>
    </subcellularLocation>
</comment>
<dbReference type="eggNOG" id="COG4771">
    <property type="taxonomic scope" value="Bacteria"/>
</dbReference>
<feature type="domain" description="TonB-dependent receptor plug" evidence="9">
    <location>
        <begin position="110"/>
        <end position="244"/>
    </location>
</feature>
<reference evidence="10 11" key="1">
    <citation type="journal article" date="2013" name="Genome Announc.">
        <title>Draft Genome Sequence of Cesiribacter andamanensis Strain AMV16T, Isolated from a Soil Sample from a Mud Volcano in the Andaman Islands, India.</title>
        <authorList>
            <person name="Shivaji S."/>
            <person name="Ara S."/>
            <person name="Begum Z."/>
            <person name="Srinivas T.N."/>
            <person name="Singh A."/>
            <person name="Kumar Pinnaka A."/>
        </authorList>
    </citation>
    <scope>NUCLEOTIDE SEQUENCE [LARGE SCALE GENOMIC DNA]</scope>
    <source>
        <strain evidence="10 11">AMV16</strain>
    </source>
</reference>
<proteinExistence type="inferred from homology"/>
<accession>M7N9E4</accession>
<dbReference type="InterPro" id="IPR036942">
    <property type="entry name" value="Beta-barrel_TonB_sf"/>
</dbReference>
<evidence type="ECO:0000256" key="2">
    <source>
        <dbReference type="ARBA" id="ARBA00022448"/>
    </source>
</evidence>
<dbReference type="PATRIC" id="fig|1279009.4.peg.1064"/>
<dbReference type="InterPro" id="IPR008969">
    <property type="entry name" value="CarboxyPept-like_regulatory"/>
</dbReference>
<dbReference type="GO" id="GO:0044718">
    <property type="term" value="P:siderophore transmembrane transport"/>
    <property type="evidence" value="ECO:0007669"/>
    <property type="project" value="TreeGrafter"/>
</dbReference>
<keyword evidence="6 8" id="KW-0472">Membrane</keyword>
<dbReference type="Gene3D" id="2.170.130.10">
    <property type="entry name" value="TonB-dependent receptor, plug domain"/>
    <property type="match status" value="1"/>
</dbReference>
<dbReference type="InterPro" id="IPR023996">
    <property type="entry name" value="TonB-dep_OMP_SusC/RagA"/>
</dbReference>
<comment type="caution">
    <text evidence="10">The sequence shown here is derived from an EMBL/GenBank/DDBJ whole genome shotgun (WGS) entry which is preliminary data.</text>
</comment>
<comment type="similarity">
    <text evidence="8">Belongs to the TonB-dependent receptor family.</text>
</comment>
<evidence type="ECO:0000256" key="4">
    <source>
        <dbReference type="ARBA" id="ARBA00022692"/>
    </source>
</evidence>
<evidence type="ECO:0000256" key="7">
    <source>
        <dbReference type="ARBA" id="ARBA00023237"/>
    </source>
</evidence>
<evidence type="ECO:0000256" key="5">
    <source>
        <dbReference type="ARBA" id="ARBA00022729"/>
    </source>
</evidence>
<keyword evidence="11" id="KW-1185">Reference proteome</keyword>
<dbReference type="EMBL" id="AODQ01000017">
    <property type="protein sequence ID" value="EMR03806.1"/>
    <property type="molecule type" value="Genomic_DNA"/>
</dbReference>
<dbReference type="PROSITE" id="PS52016">
    <property type="entry name" value="TONB_DEPENDENT_REC_3"/>
    <property type="match status" value="1"/>
</dbReference>
<evidence type="ECO:0000256" key="3">
    <source>
        <dbReference type="ARBA" id="ARBA00022452"/>
    </source>
</evidence>
<keyword evidence="4 8" id="KW-0812">Transmembrane</keyword>
<evidence type="ECO:0000313" key="10">
    <source>
        <dbReference type="EMBL" id="EMR03806.1"/>
    </source>
</evidence>
<gene>
    <name evidence="10" type="primary">fepA_1</name>
    <name evidence="10" type="ORF">ADICEAN_01047</name>
</gene>
<dbReference type="InterPro" id="IPR012910">
    <property type="entry name" value="Plug_dom"/>
</dbReference>
<dbReference type="PANTHER" id="PTHR30069:SF29">
    <property type="entry name" value="HEMOGLOBIN AND HEMOGLOBIN-HAPTOGLOBIN-BINDING PROTEIN 1-RELATED"/>
    <property type="match status" value="1"/>
</dbReference>
<evidence type="ECO:0000256" key="1">
    <source>
        <dbReference type="ARBA" id="ARBA00004571"/>
    </source>
</evidence>
<dbReference type="InterPro" id="IPR023997">
    <property type="entry name" value="TonB-dep_OMP_SusC/RagA_CS"/>
</dbReference>
<dbReference type="Proteomes" id="UP000011910">
    <property type="component" value="Unassembled WGS sequence"/>
</dbReference>
<dbReference type="SUPFAM" id="SSF49464">
    <property type="entry name" value="Carboxypeptidase regulatory domain-like"/>
    <property type="match status" value="1"/>
</dbReference>
<evidence type="ECO:0000313" key="11">
    <source>
        <dbReference type="Proteomes" id="UP000011910"/>
    </source>
</evidence>
<dbReference type="PANTHER" id="PTHR30069">
    <property type="entry name" value="TONB-DEPENDENT OUTER MEMBRANE RECEPTOR"/>
    <property type="match status" value="1"/>
</dbReference>
<dbReference type="NCBIfam" id="TIGR04056">
    <property type="entry name" value="OMP_RagA_SusC"/>
    <property type="match status" value="1"/>
</dbReference>
<protein>
    <submittedName>
        <fullName evidence="10">Enterobactin outer-membrane receptor</fullName>
    </submittedName>
</protein>
<evidence type="ECO:0000256" key="6">
    <source>
        <dbReference type="ARBA" id="ARBA00023136"/>
    </source>
</evidence>
<dbReference type="Pfam" id="PF13715">
    <property type="entry name" value="CarbopepD_reg_2"/>
    <property type="match status" value="1"/>
</dbReference>
<evidence type="ECO:0000259" key="9">
    <source>
        <dbReference type="Pfam" id="PF07715"/>
    </source>
</evidence>
<name>M7N9E4_9BACT</name>
<keyword evidence="5" id="KW-0732">Signal</keyword>
<keyword evidence="10" id="KW-0675">Receptor</keyword>
<dbReference type="STRING" id="1279009.ADICEAN_01047"/>
<keyword evidence="3 8" id="KW-1134">Transmembrane beta strand</keyword>
<dbReference type="GO" id="GO:0009279">
    <property type="term" value="C:cell outer membrane"/>
    <property type="evidence" value="ECO:0007669"/>
    <property type="project" value="UniProtKB-SubCell"/>
</dbReference>
<dbReference type="GO" id="GO:0015344">
    <property type="term" value="F:siderophore uptake transmembrane transporter activity"/>
    <property type="evidence" value="ECO:0007669"/>
    <property type="project" value="TreeGrafter"/>
</dbReference>
<dbReference type="InterPro" id="IPR039426">
    <property type="entry name" value="TonB-dep_rcpt-like"/>
</dbReference>
<sequence length="991" mass="107579">MGLLLFSLPAFAQFTVSGTVRDQAGGDPLPGAAVRLKGTTQGVVTDLDGNFSIEVPGSQGVLVISFLGYVNEEVSVNATTRPLTITLKEDIGRLEEVVVTGLATTVKRSNLANAVSTVSSQELVGNTTPQTIDNALYGKIAGVNMNANGGAPGGGINVQLRGISTLGAGSSQPLYIVDGVYIDNSSIRNGRTQASGAAAGQAASNQDDAANRIADLNPDDIERIEVLKGPSAAAIYGTRANAGVIIITTKKGKQGKTQVRLNQDIGFAKAQNLVGFDPWNEDKIRTYYGEGERGQLELERYREAQNTGRISDWEEVFYGETAMLYNTQLSLSGGGEKTQFFVSAGIQNEDGIIKNTGFERYSIRANVNHELSKLFNLNLNTNYVRSDTDRGFTGNQNNTGGSIGYSIAYTPSYAQLFPDEQGNYPNNPYFNDNPLAIRDLATNNQKVDRFITSASLDGNLIQTSRSLLKYTINGGVDYLSSNSLVHMPEFLQHQQASSEPAGDVLWGRQDNINTNLQGFLIYNTSVGGFDLTSQAGVVRLDQHADFLLQRGRGLVGGQKNLQWAQVSSSIDQTETRITDFGWVLQQEANWEDKIIGTLGIRWDRSTLNMNQNEYYPFPRASVAVNLNNFDFWQGASQYANAFKVRAAYGQTGGLPVYGSTFESLSPQIIGGETGGQVGTRGVDPNLVPETASELELGIDAGFLDNRITLEATYYNKKVYDLILDLQPAEASGILAIATNAADLENKGWELGLGVMPVRTSNLVWSTQTLFWNNQSKITKMNIPTRTVGGFGPSLGSYLLAEGYSPTTIIGTPAASDVPGGYTIYGDRQPDFNLTFLNNFSIGNSLEFNFLIHWKKGGENINLSSLLWDDGGQTPGWSGDTDNNDTPDGLDRLLDWAVNGNTGVFVQKADYVKLREIGLYYTLPKTLTSGVGGGFINKVKLGVSGNNFLLWTPYESYDPETSNFGSQPIASNIEVTPYPSSRRYFFHLNVEF</sequence>
<dbReference type="AlphaFoldDB" id="M7N9E4"/>
<dbReference type="NCBIfam" id="TIGR04057">
    <property type="entry name" value="SusC_RagA_signa"/>
    <property type="match status" value="1"/>
</dbReference>